<accession>A0A0A9AJR4</accession>
<reference evidence="1" key="1">
    <citation type="submission" date="2014-09" db="EMBL/GenBank/DDBJ databases">
        <authorList>
            <person name="Magalhaes I.L.F."/>
            <person name="Oliveira U."/>
            <person name="Santos F.R."/>
            <person name="Vidigal T.H.D.A."/>
            <person name="Brescovit A.D."/>
            <person name="Santos A.J."/>
        </authorList>
    </citation>
    <scope>NUCLEOTIDE SEQUENCE</scope>
    <source>
        <tissue evidence="1">Shoot tissue taken approximately 20 cm above the soil surface</tissue>
    </source>
</reference>
<reference evidence="1" key="2">
    <citation type="journal article" date="2015" name="Data Brief">
        <title>Shoot transcriptome of the giant reed, Arundo donax.</title>
        <authorList>
            <person name="Barrero R.A."/>
            <person name="Guerrero F.D."/>
            <person name="Moolhuijzen P."/>
            <person name="Goolsby J.A."/>
            <person name="Tidwell J."/>
            <person name="Bellgard S.E."/>
            <person name="Bellgard M.I."/>
        </authorList>
    </citation>
    <scope>NUCLEOTIDE SEQUENCE</scope>
    <source>
        <tissue evidence="1">Shoot tissue taken approximately 20 cm above the soil surface</tissue>
    </source>
</reference>
<dbReference type="AlphaFoldDB" id="A0A0A9AJR4"/>
<evidence type="ECO:0000313" key="1">
    <source>
        <dbReference type="EMBL" id="JAD47337.1"/>
    </source>
</evidence>
<dbReference type="EMBL" id="GBRH01250558">
    <property type="protein sequence ID" value="JAD47337.1"/>
    <property type="molecule type" value="Transcribed_RNA"/>
</dbReference>
<organism evidence="1">
    <name type="scientific">Arundo donax</name>
    <name type="common">Giant reed</name>
    <name type="synonym">Donax arundinaceus</name>
    <dbReference type="NCBI Taxonomy" id="35708"/>
    <lineage>
        <taxon>Eukaryota</taxon>
        <taxon>Viridiplantae</taxon>
        <taxon>Streptophyta</taxon>
        <taxon>Embryophyta</taxon>
        <taxon>Tracheophyta</taxon>
        <taxon>Spermatophyta</taxon>
        <taxon>Magnoliopsida</taxon>
        <taxon>Liliopsida</taxon>
        <taxon>Poales</taxon>
        <taxon>Poaceae</taxon>
        <taxon>PACMAD clade</taxon>
        <taxon>Arundinoideae</taxon>
        <taxon>Arundineae</taxon>
        <taxon>Arundo</taxon>
    </lineage>
</organism>
<protein>
    <submittedName>
        <fullName evidence="1">Uncharacterized protein</fullName>
    </submittedName>
</protein>
<proteinExistence type="predicted"/>
<sequence length="56" mass="6032">MQTSLRTSGAPCINCAEEVHSLPLYTSVKTTMSAASRDTYIGLTPANLSKTKQDNQ</sequence>
<name>A0A0A9AJR4_ARUDO</name>